<dbReference type="InterPro" id="IPR051057">
    <property type="entry name" value="PI-PLC_domain"/>
</dbReference>
<dbReference type="PANTHER" id="PTHR13593">
    <property type="match status" value="1"/>
</dbReference>
<dbReference type="GO" id="GO:0006629">
    <property type="term" value="P:lipid metabolic process"/>
    <property type="evidence" value="ECO:0007669"/>
    <property type="project" value="InterPro"/>
</dbReference>
<evidence type="ECO:0000256" key="1">
    <source>
        <dbReference type="SAM" id="MobiDB-lite"/>
    </source>
</evidence>
<evidence type="ECO:0000313" key="3">
    <source>
        <dbReference type="EMBL" id="KAF3485435.1"/>
    </source>
</evidence>
<feature type="signal peptide" evidence="2">
    <location>
        <begin position="1"/>
        <end position="28"/>
    </location>
</feature>
<feature type="chain" id="PRO_5035922008" description="PI-PLC X domain-containing protein" evidence="2">
    <location>
        <begin position="29"/>
        <end position="381"/>
    </location>
</feature>
<name>A0A8S9MNE0_BRACR</name>
<evidence type="ECO:0000313" key="4">
    <source>
        <dbReference type="Proteomes" id="UP000712600"/>
    </source>
</evidence>
<proteinExistence type="predicted"/>
<sequence length="381" mass="41270">MEGFDLFIKRFFLLMITAFCLSSSFVLSLQMGETCSSSSRCDAGLSCQSCPTNGNTGSTCSRIRPLNPTSKVNGLPFNKYSWLTTHNSYSITSAKSTIGSFIISPRNQEDSITNQLKQPAVNALKEINDFLESNLSDIVTIILEDYVTSSRGLTKVFKASGLSKFLFPVSRMPKDGKDWPTVDDMVKQNQRLVVFTSKNGKEASEGFAYQWDYMVENQYGNDGMNDGSCSNRNESPPLDTKSRSLVLQNYFITNPNATQACADNSSPLIKMMTTCHEAAGKRWPNFIAVDYYQRSDGGGAAEAVDAANGRLTCGCDSLSLCKTNATFGTCDAPPPKAAPKPAPGGESTRNPSDLPAGSAVHTGTGLSSLVMISVATLLLWW</sequence>
<protein>
    <recommendedName>
        <fullName evidence="5">PI-PLC X domain-containing protein</fullName>
    </recommendedName>
</protein>
<keyword evidence="2" id="KW-0732">Signal</keyword>
<organism evidence="3 4">
    <name type="scientific">Brassica cretica</name>
    <name type="common">Mustard</name>
    <dbReference type="NCBI Taxonomy" id="69181"/>
    <lineage>
        <taxon>Eukaryota</taxon>
        <taxon>Viridiplantae</taxon>
        <taxon>Streptophyta</taxon>
        <taxon>Embryophyta</taxon>
        <taxon>Tracheophyta</taxon>
        <taxon>Spermatophyta</taxon>
        <taxon>Magnoliopsida</taxon>
        <taxon>eudicotyledons</taxon>
        <taxon>Gunneridae</taxon>
        <taxon>Pentapetalae</taxon>
        <taxon>rosids</taxon>
        <taxon>malvids</taxon>
        <taxon>Brassicales</taxon>
        <taxon>Brassicaceae</taxon>
        <taxon>Brassiceae</taxon>
        <taxon>Brassica</taxon>
    </lineage>
</organism>
<reference evidence="3" key="1">
    <citation type="submission" date="2019-12" db="EMBL/GenBank/DDBJ databases">
        <title>Genome sequencing and annotation of Brassica cretica.</title>
        <authorList>
            <person name="Studholme D.J."/>
            <person name="Sarris P."/>
        </authorList>
    </citation>
    <scope>NUCLEOTIDE SEQUENCE</scope>
    <source>
        <strain evidence="3">PFS-109/04</strain>
        <tissue evidence="3">Leaf</tissue>
    </source>
</reference>
<dbReference type="SUPFAM" id="SSF51695">
    <property type="entry name" value="PLC-like phosphodiesterases"/>
    <property type="match status" value="1"/>
</dbReference>
<dbReference type="EMBL" id="QGKX02002183">
    <property type="protein sequence ID" value="KAF3485435.1"/>
    <property type="molecule type" value="Genomic_DNA"/>
</dbReference>
<dbReference type="PANTHER" id="PTHR13593:SF89">
    <property type="entry name" value="PLC-LIKE PHOSPHODIESTERASES SUPERFAMILY PROTEIN"/>
    <property type="match status" value="1"/>
</dbReference>
<accession>A0A8S9MNE0</accession>
<gene>
    <name evidence="3" type="ORF">F2Q69_00057968</name>
</gene>
<dbReference type="GO" id="GO:0008081">
    <property type="term" value="F:phosphoric diester hydrolase activity"/>
    <property type="evidence" value="ECO:0007669"/>
    <property type="project" value="InterPro"/>
</dbReference>
<dbReference type="AlphaFoldDB" id="A0A8S9MNE0"/>
<feature type="region of interest" description="Disordered" evidence="1">
    <location>
        <begin position="332"/>
        <end position="358"/>
    </location>
</feature>
<feature type="compositionally biased region" description="Pro residues" evidence="1">
    <location>
        <begin position="332"/>
        <end position="342"/>
    </location>
</feature>
<evidence type="ECO:0008006" key="5">
    <source>
        <dbReference type="Google" id="ProtNLM"/>
    </source>
</evidence>
<dbReference type="Gene3D" id="3.20.20.190">
    <property type="entry name" value="Phosphatidylinositol (PI) phosphodiesterase"/>
    <property type="match status" value="1"/>
</dbReference>
<dbReference type="Proteomes" id="UP000712600">
    <property type="component" value="Unassembled WGS sequence"/>
</dbReference>
<dbReference type="InterPro" id="IPR017946">
    <property type="entry name" value="PLC-like_Pdiesterase_TIM-brl"/>
</dbReference>
<dbReference type="Pfam" id="PF26178">
    <property type="entry name" value="PI-PLC_cat"/>
    <property type="match status" value="2"/>
</dbReference>
<comment type="caution">
    <text evidence="3">The sequence shown here is derived from an EMBL/GenBank/DDBJ whole genome shotgun (WGS) entry which is preliminary data.</text>
</comment>
<evidence type="ECO:0000256" key="2">
    <source>
        <dbReference type="SAM" id="SignalP"/>
    </source>
</evidence>